<accession>A0A1Q9E2I7</accession>
<gene>
    <name evidence="1" type="ORF">AK812_SmicGene15600</name>
</gene>
<keyword evidence="2" id="KW-1185">Reference proteome</keyword>
<sequence>MQTPSEERLVALLDQWSLQWTWRGRQRAIGAGAYERYCTLGLYAFGGNAPNVSKASSMKEACIAVNRFMRHRFPHGTWTSIAVLLNPRIGLHRDMQNMVGKLNHAITLGTFNGGRVWIEDNEGTSIETTTKNGKVRELKGTWIDIHGRVLERVPAGTGKVRPVRVAPVAEPLAEKKKQLPKGASLQQVQKMLRFLRGTTPFPELRLGLCNASMRSLAAWSRWTRRSCNCGLRADEPDAAEDIAEEEPAAEEPEDLVDEDLVEDLEEESPEEDAVVEPDAQQVEKMRVLGQPGFDIEIQGAVATVLGDEHEIYQDGRKCGEPAEVTMVPKMVYDRRGGQAFDVHGQIAAVRRVVLRTPAPEKLLGFPCWAFGDKDFLVVSDFEALLTAEPLPFQKIKRVETTGEQGELALGFVHGIVVEA</sequence>
<organism evidence="1 2">
    <name type="scientific">Symbiodinium microadriaticum</name>
    <name type="common">Dinoflagellate</name>
    <name type="synonym">Zooxanthella microadriatica</name>
    <dbReference type="NCBI Taxonomy" id="2951"/>
    <lineage>
        <taxon>Eukaryota</taxon>
        <taxon>Sar</taxon>
        <taxon>Alveolata</taxon>
        <taxon>Dinophyceae</taxon>
        <taxon>Suessiales</taxon>
        <taxon>Symbiodiniaceae</taxon>
        <taxon>Symbiodinium</taxon>
    </lineage>
</organism>
<name>A0A1Q9E2I7_SYMMI</name>
<proteinExistence type="predicted"/>
<dbReference type="OrthoDB" id="10438831at2759"/>
<comment type="caution">
    <text evidence="1">The sequence shown here is derived from an EMBL/GenBank/DDBJ whole genome shotgun (WGS) entry which is preliminary data.</text>
</comment>
<dbReference type="Proteomes" id="UP000186817">
    <property type="component" value="Unassembled WGS sequence"/>
</dbReference>
<dbReference type="AlphaFoldDB" id="A0A1Q9E2I7"/>
<evidence type="ECO:0000313" key="1">
    <source>
        <dbReference type="EMBL" id="OLQ01644.1"/>
    </source>
</evidence>
<dbReference type="EMBL" id="LSRX01000285">
    <property type="protein sequence ID" value="OLQ01644.1"/>
    <property type="molecule type" value="Genomic_DNA"/>
</dbReference>
<reference evidence="1 2" key="1">
    <citation type="submission" date="2016-02" db="EMBL/GenBank/DDBJ databases">
        <title>Genome analysis of coral dinoflagellate symbionts highlights evolutionary adaptations to a symbiotic lifestyle.</title>
        <authorList>
            <person name="Aranda M."/>
            <person name="Li Y."/>
            <person name="Liew Y.J."/>
            <person name="Baumgarten S."/>
            <person name="Simakov O."/>
            <person name="Wilson M."/>
            <person name="Piel J."/>
            <person name="Ashoor H."/>
            <person name="Bougouffa S."/>
            <person name="Bajic V.B."/>
            <person name="Ryu T."/>
            <person name="Ravasi T."/>
            <person name="Bayer T."/>
            <person name="Micklem G."/>
            <person name="Kim H."/>
            <person name="Bhak J."/>
            <person name="Lajeunesse T.C."/>
            <person name="Voolstra C.R."/>
        </authorList>
    </citation>
    <scope>NUCLEOTIDE SEQUENCE [LARGE SCALE GENOMIC DNA]</scope>
    <source>
        <strain evidence="1 2">CCMP2467</strain>
    </source>
</reference>
<evidence type="ECO:0000313" key="2">
    <source>
        <dbReference type="Proteomes" id="UP000186817"/>
    </source>
</evidence>
<protein>
    <submittedName>
        <fullName evidence="1">Uncharacterized protein</fullName>
    </submittedName>
</protein>